<accession>G4TKU3</accession>
<feature type="chain" id="PRO_5003468862" evidence="1">
    <location>
        <begin position="20"/>
        <end position="36"/>
    </location>
</feature>
<dbReference type="InParanoid" id="G4TKU3"/>
<proteinExistence type="predicted"/>
<reference evidence="2 3" key="1">
    <citation type="journal article" date="2011" name="PLoS Pathog.">
        <title>Endophytic Life Strategies Decoded by Genome and Transcriptome Analyses of the Mutualistic Root Symbiont Piriformospora indica.</title>
        <authorList>
            <person name="Zuccaro A."/>
            <person name="Lahrmann U."/>
            <person name="Guldener U."/>
            <person name="Langen G."/>
            <person name="Pfiffi S."/>
            <person name="Biedenkopf D."/>
            <person name="Wong P."/>
            <person name="Samans B."/>
            <person name="Grimm C."/>
            <person name="Basiewicz M."/>
            <person name="Murat C."/>
            <person name="Martin F."/>
            <person name="Kogel K.H."/>
        </authorList>
    </citation>
    <scope>NUCLEOTIDE SEQUENCE [LARGE SCALE GENOMIC DNA]</scope>
    <source>
        <strain evidence="2 3">DSM 11827</strain>
    </source>
</reference>
<evidence type="ECO:0000256" key="1">
    <source>
        <dbReference type="SAM" id="SignalP"/>
    </source>
</evidence>
<dbReference type="EMBL" id="CAFZ01000141">
    <property type="protein sequence ID" value="CCA71936.1"/>
    <property type="molecule type" value="Genomic_DNA"/>
</dbReference>
<evidence type="ECO:0000313" key="3">
    <source>
        <dbReference type="Proteomes" id="UP000007148"/>
    </source>
</evidence>
<comment type="caution">
    <text evidence="2">The sequence shown here is derived from an EMBL/GenBank/DDBJ whole genome shotgun (WGS) entry which is preliminary data.</text>
</comment>
<sequence>MYVSVFAVLFASAALMVSAAPLPNLIGNDSDHHAAM</sequence>
<keyword evidence="1" id="KW-0732">Signal</keyword>
<dbReference type="HOGENOM" id="CLU_3359922_0_0_1"/>
<dbReference type="Proteomes" id="UP000007148">
    <property type="component" value="Unassembled WGS sequence"/>
</dbReference>
<gene>
    <name evidence="2" type="ORF">PIIN_05871</name>
</gene>
<name>G4TKU3_SERID</name>
<feature type="signal peptide" evidence="1">
    <location>
        <begin position="1"/>
        <end position="19"/>
    </location>
</feature>
<evidence type="ECO:0000313" key="2">
    <source>
        <dbReference type="EMBL" id="CCA71936.1"/>
    </source>
</evidence>
<dbReference type="AlphaFoldDB" id="G4TKU3"/>
<protein>
    <submittedName>
        <fullName evidence="2">Uncharacterized protein</fullName>
    </submittedName>
</protein>
<keyword evidence="3" id="KW-1185">Reference proteome</keyword>
<organism evidence="2 3">
    <name type="scientific">Serendipita indica (strain DSM 11827)</name>
    <name type="common">Root endophyte fungus</name>
    <name type="synonym">Piriformospora indica</name>
    <dbReference type="NCBI Taxonomy" id="1109443"/>
    <lineage>
        <taxon>Eukaryota</taxon>
        <taxon>Fungi</taxon>
        <taxon>Dikarya</taxon>
        <taxon>Basidiomycota</taxon>
        <taxon>Agaricomycotina</taxon>
        <taxon>Agaricomycetes</taxon>
        <taxon>Sebacinales</taxon>
        <taxon>Serendipitaceae</taxon>
        <taxon>Serendipita</taxon>
    </lineage>
</organism>